<dbReference type="AlphaFoldDB" id="A0A5J5F890"/>
<proteinExistence type="predicted"/>
<dbReference type="EMBL" id="VXIS01000018">
    <property type="protein sequence ID" value="KAA8912992.1"/>
    <property type="molecule type" value="Genomic_DNA"/>
</dbReference>
<keyword evidence="3" id="KW-1185">Reference proteome</keyword>
<evidence type="ECO:0000256" key="1">
    <source>
        <dbReference type="SAM" id="MobiDB-lite"/>
    </source>
</evidence>
<organism evidence="2 3">
    <name type="scientific">Sphaerosporella brunnea</name>
    <dbReference type="NCBI Taxonomy" id="1250544"/>
    <lineage>
        <taxon>Eukaryota</taxon>
        <taxon>Fungi</taxon>
        <taxon>Dikarya</taxon>
        <taxon>Ascomycota</taxon>
        <taxon>Pezizomycotina</taxon>
        <taxon>Pezizomycetes</taxon>
        <taxon>Pezizales</taxon>
        <taxon>Pyronemataceae</taxon>
        <taxon>Sphaerosporella</taxon>
    </lineage>
</organism>
<evidence type="ECO:0000313" key="3">
    <source>
        <dbReference type="Proteomes" id="UP000326924"/>
    </source>
</evidence>
<dbReference type="InParanoid" id="A0A5J5F890"/>
<feature type="region of interest" description="Disordered" evidence="1">
    <location>
        <begin position="472"/>
        <end position="514"/>
    </location>
</feature>
<evidence type="ECO:0000313" key="2">
    <source>
        <dbReference type="EMBL" id="KAA8912992.1"/>
    </source>
</evidence>
<protein>
    <submittedName>
        <fullName evidence="2">Uncharacterized protein</fullName>
    </submittedName>
</protein>
<sequence length="544" mass="59991">MELILTPQQHLCPLEALLSIYTPILECLVSHLPTPSKLALSQTSRSLRQLLHQYPRFFADLDFRLSVFESAHIDSYSLGTVYNLDKLLQSLPVDGRIVSLTLDWTAVGGSFLFGTILNHCSQTLEHLSVRGCRKVSIKHHIVPHFVYQSSIYFLREHGRNQKPPPALKSIYVYKARGVRRKPFMIDRKPADGDEPSRFLTTLTASLGVWVDFGLCPTPKLRCPRRREVPRRGKENYCVPFDKRWRVQDENESLSEAENTRRRALEQSAGVGLECWNCAAEIPERCDGCVHQMTCSSCQKPLCHNCAYLSRTQLGQAMNQAAAATAAQVAAGNVVTAASPAQWIGAAMLTHPHAYADQDDNLEAELSAIPSKLLNPCCRTAPGTHADNLCAPCYAQTRRDACSLCDRPICIKHELERCRRCEGGCERLFCFSTTDNREAGCGEPETGRAQMKDCIGCGMDVCGECRTNFANNQRIQPSPSPSPSSASSSADDDDGSESTISAGDGARASGRPVGKTSCGCKVCIDNYYCPACWPNKPIPCEPRPT</sequence>
<comment type="caution">
    <text evidence="2">The sequence shown here is derived from an EMBL/GenBank/DDBJ whole genome shotgun (WGS) entry which is preliminary data.</text>
</comment>
<gene>
    <name evidence="2" type="ORF">FN846DRAFT_772678</name>
</gene>
<dbReference type="OrthoDB" id="3903581at2759"/>
<name>A0A5J5F890_9PEZI</name>
<reference evidence="2 3" key="1">
    <citation type="submission" date="2019-09" db="EMBL/GenBank/DDBJ databases">
        <title>Draft genome of the ectomycorrhizal ascomycete Sphaerosporella brunnea.</title>
        <authorList>
            <consortium name="DOE Joint Genome Institute"/>
            <person name="Benucci G.M."/>
            <person name="Marozzi G."/>
            <person name="Antonielli L."/>
            <person name="Sanchez S."/>
            <person name="Marco P."/>
            <person name="Wang X."/>
            <person name="Falini L.B."/>
            <person name="Barry K."/>
            <person name="Haridas S."/>
            <person name="Lipzen A."/>
            <person name="Labutti K."/>
            <person name="Grigoriev I.V."/>
            <person name="Murat C."/>
            <person name="Martin F."/>
            <person name="Albertini E."/>
            <person name="Donnini D."/>
            <person name="Bonito G."/>
        </authorList>
    </citation>
    <scope>NUCLEOTIDE SEQUENCE [LARGE SCALE GENOMIC DNA]</scope>
    <source>
        <strain evidence="2 3">Sb_GMNB300</strain>
    </source>
</reference>
<feature type="non-terminal residue" evidence="2">
    <location>
        <position position="544"/>
    </location>
</feature>
<dbReference type="Proteomes" id="UP000326924">
    <property type="component" value="Unassembled WGS sequence"/>
</dbReference>
<accession>A0A5J5F890</accession>